<evidence type="ECO:0000256" key="1">
    <source>
        <dbReference type="ARBA" id="ARBA00022741"/>
    </source>
</evidence>
<dbReference type="GO" id="GO:0005829">
    <property type="term" value="C:cytosol"/>
    <property type="evidence" value="ECO:0007669"/>
    <property type="project" value="TreeGrafter"/>
</dbReference>
<dbReference type="GO" id="GO:0005524">
    <property type="term" value="F:ATP binding"/>
    <property type="evidence" value="ECO:0007669"/>
    <property type="project" value="UniProtKB-KW"/>
</dbReference>
<keyword evidence="2" id="KW-0067">ATP-binding</keyword>
<feature type="domain" description="Asparagine synthetase" evidence="4">
    <location>
        <begin position="55"/>
        <end position="189"/>
    </location>
</feature>
<sequence length="407" mass="46492">MATTRTTENDDDDRAVFEQNTRTDPRSQEIASECRRRLMESIKKIAGITKPETRGLLLSGGVDSTAILEAAAEQGIVFALAITVVVINDENDNCNHYYDAPDDLYAHNATQRHGLNHVVVRLTTAELVEKYTERTIETVQVWGRMDVRNSLVISAGMDEARKHGIEDLLIGDAADEIFGGYPFMFGNPNEHPDRWREHRDNMVHQWTFVTQKLARSFGLIAHEPFMDRELLVDWALTLDRKDCTTDDRCLIQLKLGGPRTVQTVGKMPLREAFPNTPSAWRRMDFIDVGSGALVVDESSHRYFSWPGEHNVSDQEFFSEKERLQRDEGICIQHKEHLFNIRIYQKLFGGLVHPTKQRFPVGDPRGCVACTFEIGKDLFCHQCDTYPAQQWKIDELLGLAKTTRRNVM</sequence>
<name>A0A7S4ANT2_9STRA</name>
<feature type="compositionally biased region" description="Basic and acidic residues" evidence="3">
    <location>
        <begin position="21"/>
        <end position="30"/>
    </location>
</feature>
<reference evidence="5" key="1">
    <citation type="submission" date="2021-01" db="EMBL/GenBank/DDBJ databases">
        <authorList>
            <person name="Corre E."/>
            <person name="Pelletier E."/>
            <person name="Niang G."/>
            <person name="Scheremetjew M."/>
            <person name="Finn R."/>
            <person name="Kale V."/>
            <person name="Holt S."/>
            <person name="Cochrane G."/>
            <person name="Meng A."/>
            <person name="Brown T."/>
            <person name="Cohen L."/>
        </authorList>
    </citation>
    <scope>NUCLEOTIDE SEQUENCE</scope>
    <source>
        <strain evidence="5">10249 10 AB</strain>
    </source>
</reference>
<keyword evidence="1" id="KW-0547">Nucleotide-binding</keyword>
<evidence type="ECO:0000256" key="2">
    <source>
        <dbReference type="ARBA" id="ARBA00022840"/>
    </source>
</evidence>
<evidence type="ECO:0000256" key="3">
    <source>
        <dbReference type="SAM" id="MobiDB-lite"/>
    </source>
</evidence>
<dbReference type="InterPro" id="IPR014729">
    <property type="entry name" value="Rossmann-like_a/b/a_fold"/>
</dbReference>
<dbReference type="SUPFAM" id="SSF52402">
    <property type="entry name" value="Adenine nucleotide alpha hydrolases-like"/>
    <property type="match status" value="1"/>
</dbReference>
<dbReference type="GO" id="GO:0004066">
    <property type="term" value="F:asparagine synthase (glutamine-hydrolyzing) activity"/>
    <property type="evidence" value="ECO:0007669"/>
    <property type="project" value="InterPro"/>
</dbReference>
<proteinExistence type="predicted"/>
<dbReference type="Pfam" id="PF00733">
    <property type="entry name" value="Asn_synthase"/>
    <property type="match status" value="1"/>
</dbReference>
<dbReference type="InterPro" id="IPR050795">
    <property type="entry name" value="Asn_Synthetase"/>
</dbReference>
<dbReference type="GO" id="GO:0006529">
    <property type="term" value="P:asparagine biosynthetic process"/>
    <property type="evidence" value="ECO:0007669"/>
    <property type="project" value="InterPro"/>
</dbReference>
<dbReference type="CDD" id="cd01991">
    <property type="entry name" value="Asn_synthase_B_C"/>
    <property type="match status" value="1"/>
</dbReference>
<dbReference type="PANTHER" id="PTHR11772:SF46">
    <property type="entry name" value="ASPARAGINE SYNTHETASE DOMAIN-CONTAINING PROTEIN"/>
    <property type="match status" value="1"/>
</dbReference>
<dbReference type="PANTHER" id="PTHR11772">
    <property type="entry name" value="ASPARAGINE SYNTHETASE"/>
    <property type="match status" value="1"/>
</dbReference>
<accession>A0A7S4ANT2</accession>
<dbReference type="Gene3D" id="3.40.50.620">
    <property type="entry name" value="HUPs"/>
    <property type="match status" value="1"/>
</dbReference>
<gene>
    <name evidence="5" type="ORF">PAUS00366_LOCUS14100</name>
</gene>
<protein>
    <recommendedName>
        <fullName evidence="4">Asparagine synthetase domain-containing protein</fullName>
    </recommendedName>
</protein>
<dbReference type="InterPro" id="IPR001962">
    <property type="entry name" value="Asn_synthase"/>
</dbReference>
<evidence type="ECO:0000313" key="5">
    <source>
        <dbReference type="EMBL" id="CAE0721345.1"/>
    </source>
</evidence>
<organism evidence="5">
    <name type="scientific">Pseudo-nitzschia australis</name>
    <dbReference type="NCBI Taxonomy" id="44445"/>
    <lineage>
        <taxon>Eukaryota</taxon>
        <taxon>Sar</taxon>
        <taxon>Stramenopiles</taxon>
        <taxon>Ochrophyta</taxon>
        <taxon>Bacillariophyta</taxon>
        <taxon>Bacillariophyceae</taxon>
        <taxon>Bacillariophycidae</taxon>
        <taxon>Bacillariales</taxon>
        <taxon>Bacillariaceae</taxon>
        <taxon>Pseudo-nitzschia</taxon>
    </lineage>
</organism>
<dbReference type="EMBL" id="HBIX01019981">
    <property type="protein sequence ID" value="CAE0721345.1"/>
    <property type="molecule type" value="Transcribed_RNA"/>
</dbReference>
<dbReference type="AlphaFoldDB" id="A0A7S4ANT2"/>
<evidence type="ECO:0000259" key="4">
    <source>
        <dbReference type="Pfam" id="PF00733"/>
    </source>
</evidence>
<feature type="region of interest" description="Disordered" evidence="3">
    <location>
        <begin position="1"/>
        <end position="30"/>
    </location>
</feature>